<reference evidence="1" key="1">
    <citation type="journal article" date="2014" name="Front. Microbiol.">
        <title>High frequency of phylogenetically diverse reductive dehalogenase-homologous genes in deep subseafloor sedimentary metagenomes.</title>
        <authorList>
            <person name="Kawai M."/>
            <person name="Futagami T."/>
            <person name="Toyoda A."/>
            <person name="Takaki Y."/>
            <person name="Nishi S."/>
            <person name="Hori S."/>
            <person name="Arai W."/>
            <person name="Tsubouchi T."/>
            <person name="Morono Y."/>
            <person name="Uchiyama I."/>
            <person name="Ito T."/>
            <person name="Fujiyama A."/>
            <person name="Inagaki F."/>
            <person name="Takami H."/>
        </authorList>
    </citation>
    <scope>NUCLEOTIDE SEQUENCE</scope>
    <source>
        <strain evidence="1">Expedition CK06-06</strain>
    </source>
</reference>
<dbReference type="EMBL" id="BARW01016682">
    <property type="protein sequence ID" value="GAI93910.1"/>
    <property type="molecule type" value="Genomic_DNA"/>
</dbReference>
<accession>X1U247</accession>
<feature type="non-terminal residue" evidence="1">
    <location>
        <position position="121"/>
    </location>
</feature>
<organism evidence="1">
    <name type="scientific">marine sediment metagenome</name>
    <dbReference type="NCBI Taxonomy" id="412755"/>
    <lineage>
        <taxon>unclassified sequences</taxon>
        <taxon>metagenomes</taxon>
        <taxon>ecological metagenomes</taxon>
    </lineage>
</organism>
<comment type="caution">
    <text evidence="1">The sequence shown here is derived from an EMBL/GenBank/DDBJ whole genome shotgun (WGS) entry which is preliminary data.</text>
</comment>
<dbReference type="Gene3D" id="3.30.1330.10">
    <property type="entry name" value="PurM-like, N-terminal domain"/>
    <property type="match status" value="1"/>
</dbReference>
<gene>
    <name evidence="1" type="ORF">S12H4_28989</name>
</gene>
<proteinExistence type="predicted"/>
<dbReference type="InterPro" id="IPR036921">
    <property type="entry name" value="PurM-like_N_sf"/>
</dbReference>
<evidence type="ECO:0000313" key="1">
    <source>
        <dbReference type="EMBL" id="GAI93910.1"/>
    </source>
</evidence>
<sequence length="121" mass="13113">MQTPALTTWPRRPARVLLFYAKIKNDAISGFGKPGNTAEGLVFKVPPYLQVKQVFGNLGQRAIVEREVEPVKETYAAAGVNIDLAAKAKELIGKHAGTTLCPEVLSGVGFFGGLYEFKGYN</sequence>
<protein>
    <submittedName>
        <fullName evidence="1">Uncharacterized protein</fullName>
    </submittedName>
</protein>
<name>X1U247_9ZZZZ</name>
<dbReference type="AlphaFoldDB" id="X1U247"/>